<dbReference type="InterPro" id="IPR038138">
    <property type="entry name" value="PPS/PS_sf"/>
</dbReference>
<reference evidence="7" key="1">
    <citation type="submission" date="2019-01" db="EMBL/GenBank/DDBJ databases">
        <title>Anaerobic oxidation of ethane by archaea from a marine hydrocarbon seep.</title>
        <authorList>
            <person name="Musat F."/>
        </authorList>
    </citation>
    <scope>NUCLEOTIDE SEQUENCE [LARGE SCALE GENOMIC DNA]</scope>
</reference>
<evidence type="ECO:0000256" key="2">
    <source>
        <dbReference type="ARBA" id="ARBA00022741"/>
    </source>
</evidence>
<dbReference type="EC" id="6.3.2.36" evidence="5"/>
<comment type="function">
    <text evidence="5">Catalyzes the condensation of (R)-4-phosphopantoate and beta-alanine to 4'-phosphopantothenate in the CoA biosynthesis pathway.</text>
</comment>
<keyword evidence="2 5" id="KW-0547">Nucleotide-binding</keyword>
<evidence type="ECO:0000256" key="1">
    <source>
        <dbReference type="ARBA" id="ARBA00022598"/>
    </source>
</evidence>
<keyword evidence="4 5" id="KW-0173">Coenzyme A biosynthesis</keyword>
<feature type="binding site" evidence="5">
    <location>
        <begin position="205"/>
        <end position="207"/>
    </location>
    <ligand>
        <name>ATP</name>
        <dbReference type="ChEBI" id="CHEBI:30616"/>
    </ligand>
</feature>
<dbReference type="UniPathway" id="UPA00241"/>
<dbReference type="GO" id="GO:0016881">
    <property type="term" value="F:acid-amino acid ligase activity"/>
    <property type="evidence" value="ECO:0007669"/>
    <property type="project" value="UniProtKB-UniRule"/>
</dbReference>
<dbReference type="Gene3D" id="3.40.50.12640">
    <property type="entry name" value="Phosphopantoate/pantothenate synthetase"/>
    <property type="match status" value="1"/>
</dbReference>
<feature type="binding site" evidence="5">
    <location>
        <position position="65"/>
    </location>
    <ligand>
        <name>ATP</name>
        <dbReference type="ChEBI" id="CHEBI:30616"/>
    </ligand>
</feature>
<dbReference type="Pfam" id="PF02006">
    <property type="entry name" value="PPS_PS"/>
    <property type="match status" value="1"/>
</dbReference>
<name>A0A8B3S171_9EURY</name>
<gene>
    <name evidence="6" type="ORF">AEth_01661</name>
</gene>
<keyword evidence="1 5" id="KW-0436">Ligase</keyword>
<protein>
    <recommendedName>
        <fullName evidence="5">4-phosphopantoate--beta-alanine ligase</fullName>
        <ecNumber evidence="5">6.3.2.36</ecNumber>
    </recommendedName>
    <alternativeName>
        <fullName evidence="5">Phosphopantothenate synthetase</fullName>
        <shortName evidence="5">PPS</shortName>
    </alternativeName>
</protein>
<evidence type="ECO:0000256" key="4">
    <source>
        <dbReference type="ARBA" id="ARBA00022993"/>
    </source>
</evidence>
<dbReference type="GO" id="GO:0015937">
    <property type="term" value="P:coenzyme A biosynthetic process"/>
    <property type="evidence" value="ECO:0007669"/>
    <property type="project" value="UniProtKB-UniRule"/>
</dbReference>
<dbReference type="AlphaFoldDB" id="A0A8B3S171"/>
<sequence length="275" mass="30505">MKLWHTRKLQTMFAEKSQAQRSNTDMKMDIPKTHPRYQSLITREKIAEGIEIGITGEIGLIAHGRGEAFDYLIGEKTTVSAYRAETAAAAALLLARHPVISVNGNTAALVPGEIIKLANTTDAGIEVNLFYRTKERHQNILKHLQKHGASKLYTSTDAKIPNLPHSRAIVDSLGIYKADTVLVPLEDGDRCSALKRMGKNIITIDLNPMSRTAKTADITIVDNLTRAIPNIITIAEELKNKTTTELQQLLKNYNNQQTLKDAIKEIIAHLNNQPV</sequence>
<evidence type="ECO:0000256" key="5">
    <source>
        <dbReference type="HAMAP-Rule" id="MF_02224"/>
    </source>
</evidence>
<dbReference type="InterPro" id="IPR002855">
    <property type="entry name" value="PPS/PS"/>
</dbReference>
<comment type="similarity">
    <text evidence="5">Belongs to the archaeal phosphopantothenate synthetase family.</text>
</comment>
<evidence type="ECO:0000256" key="3">
    <source>
        <dbReference type="ARBA" id="ARBA00022840"/>
    </source>
</evidence>
<dbReference type="Proteomes" id="UP000291831">
    <property type="component" value="Unassembled WGS sequence"/>
</dbReference>
<evidence type="ECO:0000313" key="7">
    <source>
        <dbReference type="Proteomes" id="UP000291831"/>
    </source>
</evidence>
<dbReference type="PANTHER" id="PTHR40695">
    <property type="entry name" value="4-PHOSPHOPANTOATE--BETA-ALANINE LIGASE"/>
    <property type="match status" value="1"/>
</dbReference>
<comment type="subunit">
    <text evidence="5">Homodimer.</text>
</comment>
<dbReference type="HAMAP" id="MF_02224">
    <property type="entry name" value="PPS"/>
    <property type="match status" value="1"/>
</dbReference>
<proteinExistence type="inferred from homology"/>
<feature type="binding site" evidence="5">
    <location>
        <begin position="223"/>
        <end position="224"/>
    </location>
    <ligand>
        <name>ATP</name>
        <dbReference type="ChEBI" id="CHEBI:30616"/>
    </ligand>
</feature>
<evidence type="ECO:0000313" key="6">
    <source>
        <dbReference type="EMBL" id="RZB29057.1"/>
    </source>
</evidence>
<organism evidence="6 7">
    <name type="scientific">Candidatus Argoarchaeum ethanivorans</name>
    <dbReference type="NCBI Taxonomy" id="2608793"/>
    <lineage>
        <taxon>Archaea</taxon>
        <taxon>Methanobacteriati</taxon>
        <taxon>Methanobacteriota</taxon>
        <taxon>Stenosarchaea group</taxon>
        <taxon>Methanomicrobia</taxon>
        <taxon>Methanosarcinales</taxon>
        <taxon>Methanosarcinales incertae sedis</taxon>
        <taxon>GOM Arc I cluster</taxon>
        <taxon>Candidatus Argoarchaeum</taxon>
    </lineage>
</organism>
<feature type="binding site" evidence="5">
    <location>
        <begin position="211"/>
        <end position="212"/>
    </location>
    <ligand>
        <name>ATP</name>
        <dbReference type="ChEBI" id="CHEBI:30616"/>
    </ligand>
</feature>
<dbReference type="NCBIfam" id="NF010324">
    <property type="entry name" value="PRK13761.1"/>
    <property type="match status" value="1"/>
</dbReference>
<dbReference type="EMBL" id="RPGO01000033">
    <property type="protein sequence ID" value="RZB29057.1"/>
    <property type="molecule type" value="Genomic_DNA"/>
</dbReference>
<dbReference type="GO" id="GO:0005524">
    <property type="term" value="F:ATP binding"/>
    <property type="evidence" value="ECO:0007669"/>
    <property type="project" value="UniProtKB-KW"/>
</dbReference>
<dbReference type="PANTHER" id="PTHR40695:SF1">
    <property type="entry name" value="4-PHOSPHOPANTOATE--BETA-ALANINE LIGASE"/>
    <property type="match status" value="1"/>
</dbReference>
<comment type="catalytic activity">
    <reaction evidence="5">
        <text>(R)-4-phosphopantoate + beta-alanine + ATP = (R)-4'-phosphopantothenate + AMP + diphosphate + H(+)</text>
        <dbReference type="Rhea" id="RHEA:27930"/>
        <dbReference type="ChEBI" id="CHEBI:10986"/>
        <dbReference type="ChEBI" id="CHEBI:15378"/>
        <dbReference type="ChEBI" id="CHEBI:30616"/>
        <dbReference type="ChEBI" id="CHEBI:33019"/>
        <dbReference type="ChEBI" id="CHEBI:57966"/>
        <dbReference type="ChEBI" id="CHEBI:61294"/>
        <dbReference type="ChEBI" id="CHEBI:456215"/>
        <dbReference type="EC" id="6.3.2.36"/>
    </reaction>
</comment>
<keyword evidence="3 5" id="KW-0067">ATP-binding</keyword>
<dbReference type="PIRSF" id="PIRSF004853">
    <property type="entry name" value="UCP004853"/>
    <property type="match status" value="1"/>
</dbReference>
<comment type="caution">
    <text evidence="6">The sequence shown here is derived from an EMBL/GenBank/DDBJ whole genome shotgun (WGS) entry which is preliminary data.</text>
</comment>
<accession>A0A8B3S171</accession>
<dbReference type="NCBIfam" id="NF041123">
    <property type="entry name" value="phpantohe_syn_Arch"/>
    <property type="match status" value="1"/>
</dbReference>
<comment type="pathway">
    <text evidence="5">Cofactor biosynthesis; coenzyme A biosynthesis.</text>
</comment>
<feature type="binding site" evidence="5">
    <location>
        <position position="43"/>
    </location>
    <ligand>
        <name>ATP</name>
        <dbReference type="ChEBI" id="CHEBI:30616"/>
    </ligand>
</feature>